<name>A0ABV6PHT8_9SPHN</name>
<reference evidence="5 6" key="1">
    <citation type="submission" date="2024-09" db="EMBL/GenBank/DDBJ databases">
        <authorList>
            <person name="Sun Q."/>
            <person name="Mori K."/>
        </authorList>
    </citation>
    <scope>NUCLEOTIDE SEQUENCE [LARGE SCALE GENOMIC DNA]</scope>
    <source>
        <strain evidence="5 6">NCAIM B.02537</strain>
    </source>
</reference>
<dbReference type="Proteomes" id="UP001589943">
    <property type="component" value="Unassembled WGS sequence"/>
</dbReference>
<evidence type="ECO:0000256" key="3">
    <source>
        <dbReference type="ARBA" id="ARBA00022970"/>
    </source>
</evidence>
<keyword evidence="2" id="KW-0732">Signal</keyword>
<keyword evidence="3" id="KW-0029">Amino-acid transport</keyword>
<dbReference type="Pfam" id="PF13458">
    <property type="entry name" value="Peripla_BP_6"/>
    <property type="match status" value="1"/>
</dbReference>
<dbReference type="InterPro" id="IPR028081">
    <property type="entry name" value="Leu-bd"/>
</dbReference>
<sequence>MFEGRIARRHLIAATTALLLAGCKVIPTGPKTAPPPVPADNLPSDQQRHRIALLVPLSGANAGVGQSIANATTMALLDTNAKSVRVTSYDTAAGPAAAAKKAIADGARLILGPVQADDVAPIAAVARAARVPMISYSSDEGVAARDVFQMGVSPLNSITRTVRYARTRGALRFGMLAPNGDYGSRAAAAFTSAVKASGGTLVASSTYDRSNTSVVSAAQRLRGRGSFDAILIADGTRFAVLAAPNLKASAAASPRLLGTELWSGESAVAKTPALRGSWFAAVSDARFRQFADSFKSRFGSAPYRTATLGYDSVLLAVRVARDWKVGAPFPAARLTDRDGFLGLDGPFRFGANGAIERSLEVREARAGTVSVVSAAPDKFAD</sequence>
<dbReference type="PANTHER" id="PTHR30483">
    <property type="entry name" value="LEUCINE-SPECIFIC-BINDING PROTEIN"/>
    <property type="match status" value="1"/>
</dbReference>
<evidence type="ECO:0000313" key="5">
    <source>
        <dbReference type="EMBL" id="MFC0589134.1"/>
    </source>
</evidence>
<evidence type="ECO:0000313" key="6">
    <source>
        <dbReference type="Proteomes" id="UP001589943"/>
    </source>
</evidence>
<dbReference type="Gene3D" id="3.40.50.2300">
    <property type="match status" value="2"/>
</dbReference>
<keyword evidence="6" id="KW-1185">Reference proteome</keyword>
<protein>
    <submittedName>
        <fullName evidence="5">Penicillin-binding protein activator</fullName>
    </submittedName>
</protein>
<accession>A0ABV6PHT8</accession>
<dbReference type="InterPro" id="IPR051010">
    <property type="entry name" value="BCAA_transport"/>
</dbReference>
<dbReference type="RefSeq" id="WP_379480636.1">
    <property type="nucleotide sequence ID" value="NZ_JBHLTL010000004.1"/>
</dbReference>
<dbReference type="EMBL" id="JBHLTL010000004">
    <property type="protein sequence ID" value="MFC0589134.1"/>
    <property type="molecule type" value="Genomic_DNA"/>
</dbReference>
<comment type="caution">
    <text evidence="5">The sequence shown here is derived from an EMBL/GenBank/DDBJ whole genome shotgun (WGS) entry which is preliminary data.</text>
</comment>
<gene>
    <name evidence="5" type="ORF">ACFFF7_06880</name>
</gene>
<dbReference type="InterPro" id="IPR028082">
    <property type="entry name" value="Peripla_BP_I"/>
</dbReference>
<dbReference type="CDD" id="cd06339">
    <property type="entry name" value="PBP1_YraM_LppC_lipoprotein-like"/>
    <property type="match status" value="1"/>
</dbReference>
<feature type="domain" description="Leucine-binding protein" evidence="4">
    <location>
        <begin position="50"/>
        <end position="363"/>
    </location>
</feature>
<dbReference type="SUPFAM" id="SSF53822">
    <property type="entry name" value="Periplasmic binding protein-like I"/>
    <property type="match status" value="1"/>
</dbReference>
<evidence type="ECO:0000256" key="1">
    <source>
        <dbReference type="ARBA" id="ARBA00010062"/>
    </source>
</evidence>
<proteinExistence type="inferred from homology"/>
<evidence type="ECO:0000259" key="4">
    <source>
        <dbReference type="Pfam" id="PF13458"/>
    </source>
</evidence>
<comment type="similarity">
    <text evidence="1">Belongs to the leucine-binding protein family.</text>
</comment>
<organism evidence="5 6">
    <name type="scientific">Novosphingobium aquiterrae</name>
    <dbReference type="NCBI Taxonomy" id="624388"/>
    <lineage>
        <taxon>Bacteria</taxon>
        <taxon>Pseudomonadati</taxon>
        <taxon>Pseudomonadota</taxon>
        <taxon>Alphaproteobacteria</taxon>
        <taxon>Sphingomonadales</taxon>
        <taxon>Sphingomonadaceae</taxon>
        <taxon>Novosphingobium</taxon>
    </lineage>
</organism>
<dbReference type="PROSITE" id="PS51257">
    <property type="entry name" value="PROKAR_LIPOPROTEIN"/>
    <property type="match status" value="1"/>
</dbReference>
<keyword evidence="3" id="KW-0813">Transport</keyword>
<evidence type="ECO:0000256" key="2">
    <source>
        <dbReference type="ARBA" id="ARBA00022729"/>
    </source>
</evidence>
<dbReference type="PANTHER" id="PTHR30483:SF6">
    <property type="entry name" value="PERIPLASMIC BINDING PROTEIN OF ABC TRANSPORTER FOR NATURAL AMINO ACIDS"/>
    <property type="match status" value="1"/>
</dbReference>